<gene>
    <name evidence="2" type="ORF">Fcan01_20616</name>
</gene>
<dbReference type="PANTHER" id="PTHR31650">
    <property type="entry name" value="O-ACYLTRANSFERASE (WSD1-LIKE) FAMILY PROTEIN"/>
    <property type="match status" value="1"/>
</dbReference>
<dbReference type="Pfam" id="PF06974">
    <property type="entry name" value="WS_DGAT_C"/>
    <property type="match status" value="1"/>
</dbReference>
<protein>
    <submittedName>
        <fullName evidence="2">Putative diacylglycerol O-acyltransferase tgs1</fullName>
    </submittedName>
</protein>
<dbReference type="EMBL" id="LNIX01000019">
    <property type="protein sequence ID" value="OXA44490.1"/>
    <property type="molecule type" value="Genomic_DNA"/>
</dbReference>
<sequence length="466" mass="53074">MVAILILTILFILALPPLFFIPLVLCRIHRICVILAAKIFQRGKLLHILHDMSTLFDAGPTFTRKAMTIVTILEVNSSRFDIEKLRKNFEFKREFPKLDFTNPENLSKLYNYASHGRVWQKDSPLWEFLLVENVDTPRGGGRTFLIWRCAHVLCDGRSVFKLVRKLFDDAIDTLPVPTTVERKNSGGSSLSKVSKFLRLPYAIVEYVVNVEFDNTRVPQQYFHLEKDSCDIFSMTTNSLSMADLKRIKNAYRVDFITLLLAGVAAGIRDAYLKRGLKIDTHIKVAFILPAKNHRDVLMNHLTTGAILLPIGEEDSVKRLLLIRNRVAAFRSSGIPEILNWYYNLLGSLPLPILKKLIQYQPEATVMVNNIFGHEEKLYLHGDEVNVPFTGVNIAVAENSGYAYDVRFYPYDGAGYLGVSGFDEYFSNVDDTSKYLDNCISEWNNLSNLVFASSKETSMESMQIKCM</sequence>
<reference evidence="2 3" key="1">
    <citation type="submission" date="2015-12" db="EMBL/GenBank/DDBJ databases">
        <title>The genome of Folsomia candida.</title>
        <authorList>
            <person name="Faddeeva A."/>
            <person name="Derks M.F."/>
            <person name="Anvar Y."/>
            <person name="Smit S."/>
            <person name="Van Straalen N."/>
            <person name="Roelofs D."/>
        </authorList>
    </citation>
    <scope>NUCLEOTIDE SEQUENCE [LARGE SCALE GENOMIC DNA]</scope>
    <source>
        <strain evidence="2 3">VU population</strain>
        <tissue evidence="2">Whole body</tissue>
    </source>
</reference>
<keyword evidence="2" id="KW-0808">Transferase</keyword>
<accession>A0A226DH78</accession>
<feature type="domain" description="O-acyltransferase WSD1 C-terminal" evidence="1">
    <location>
        <begin position="300"/>
        <end position="385"/>
    </location>
</feature>
<dbReference type="InterPro" id="IPR009721">
    <property type="entry name" value="O-acyltransferase_WSD1_C"/>
</dbReference>
<dbReference type="GO" id="GO:0005886">
    <property type="term" value="C:plasma membrane"/>
    <property type="evidence" value="ECO:0007669"/>
    <property type="project" value="TreeGrafter"/>
</dbReference>
<dbReference type="GO" id="GO:0008374">
    <property type="term" value="F:O-acyltransferase activity"/>
    <property type="evidence" value="ECO:0007669"/>
    <property type="project" value="InterPro"/>
</dbReference>
<proteinExistence type="predicted"/>
<dbReference type="AlphaFoldDB" id="A0A226DH78"/>
<evidence type="ECO:0000313" key="2">
    <source>
        <dbReference type="EMBL" id="OXA44490.1"/>
    </source>
</evidence>
<dbReference type="PANTHER" id="PTHR31650:SF1">
    <property type="entry name" value="WAX ESTER SYNTHASE_DIACYLGLYCEROL ACYLTRANSFERASE 4-RELATED"/>
    <property type="match status" value="1"/>
</dbReference>
<dbReference type="OrthoDB" id="619536at2759"/>
<dbReference type="InterPro" id="IPR045034">
    <property type="entry name" value="O-acyltransferase_WSD1-like"/>
</dbReference>
<evidence type="ECO:0000313" key="3">
    <source>
        <dbReference type="Proteomes" id="UP000198287"/>
    </source>
</evidence>
<organism evidence="2 3">
    <name type="scientific">Folsomia candida</name>
    <name type="common">Springtail</name>
    <dbReference type="NCBI Taxonomy" id="158441"/>
    <lineage>
        <taxon>Eukaryota</taxon>
        <taxon>Metazoa</taxon>
        <taxon>Ecdysozoa</taxon>
        <taxon>Arthropoda</taxon>
        <taxon>Hexapoda</taxon>
        <taxon>Collembola</taxon>
        <taxon>Entomobryomorpha</taxon>
        <taxon>Isotomoidea</taxon>
        <taxon>Isotomidae</taxon>
        <taxon>Proisotominae</taxon>
        <taxon>Folsomia</taxon>
    </lineage>
</organism>
<keyword evidence="2" id="KW-0012">Acyltransferase</keyword>
<name>A0A226DH78_FOLCA</name>
<keyword evidence="3" id="KW-1185">Reference proteome</keyword>
<dbReference type="Proteomes" id="UP000198287">
    <property type="component" value="Unassembled WGS sequence"/>
</dbReference>
<evidence type="ECO:0000259" key="1">
    <source>
        <dbReference type="Pfam" id="PF06974"/>
    </source>
</evidence>
<dbReference type="GO" id="GO:0019432">
    <property type="term" value="P:triglyceride biosynthetic process"/>
    <property type="evidence" value="ECO:0007669"/>
    <property type="project" value="TreeGrafter"/>
</dbReference>
<comment type="caution">
    <text evidence="2">The sequence shown here is derived from an EMBL/GenBank/DDBJ whole genome shotgun (WGS) entry which is preliminary data.</text>
</comment>